<accession>A0A9D2QVA0</accession>
<dbReference type="Proteomes" id="UP000823892">
    <property type="component" value="Unassembled WGS sequence"/>
</dbReference>
<evidence type="ECO:0000256" key="5">
    <source>
        <dbReference type="ARBA" id="ARBA00023172"/>
    </source>
</evidence>
<name>A0A9D2QVA0_9FIRM</name>
<dbReference type="GO" id="GO:0015074">
    <property type="term" value="P:DNA integration"/>
    <property type="evidence" value="ECO:0007669"/>
    <property type="project" value="UniProtKB-KW"/>
</dbReference>
<dbReference type="Pfam" id="PF13495">
    <property type="entry name" value="Phage_int_SAM_4"/>
    <property type="match status" value="1"/>
</dbReference>
<dbReference type="PROSITE" id="PS51898">
    <property type="entry name" value="TYR_RECOMBINASE"/>
    <property type="match status" value="1"/>
</dbReference>
<dbReference type="SUPFAM" id="SSF56349">
    <property type="entry name" value="DNA breaking-rejoining enzymes"/>
    <property type="match status" value="1"/>
</dbReference>
<dbReference type="Gene3D" id="1.10.150.130">
    <property type="match status" value="1"/>
</dbReference>
<proteinExistence type="inferred from homology"/>
<dbReference type="Gene3D" id="1.10.443.10">
    <property type="entry name" value="Intergrase catalytic core"/>
    <property type="match status" value="1"/>
</dbReference>
<evidence type="ECO:0000313" key="10">
    <source>
        <dbReference type="Proteomes" id="UP000823892"/>
    </source>
</evidence>
<evidence type="ECO:0000256" key="6">
    <source>
        <dbReference type="PROSITE-ProRule" id="PRU01248"/>
    </source>
</evidence>
<dbReference type="AlphaFoldDB" id="A0A9D2QVA0"/>
<keyword evidence="3" id="KW-0229">DNA integration</keyword>
<dbReference type="InterPro" id="IPR013762">
    <property type="entry name" value="Integrase-like_cat_sf"/>
</dbReference>
<dbReference type="InterPro" id="IPR044068">
    <property type="entry name" value="CB"/>
</dbReference>
<keyword evidence="5" id="KW-0233">DNA recombination</keyword>
<dbReference type="InterPro" id="IPR050090">
    <property type="entry name" value="Tyrosine_recombinase_XerCD"/>
</dbReference>
<evidence type="ECO:0000313" key="9">
    <source>
        <dbReference type="EMBL" id="HJD30278.1"/>
    </source>
</evidence>
<dbReference type="PANTHER" id="PTHR30349:SF81">
    <property type="entry name" value="TYROSINE RECOMBINASE XERC"/>
    <property type="match status" value="1"/>
</dbReference>
<dbReference type="InterPro" id="IPR011010">
    <property type="entry name" value="DNA_brk_join_enz"/>
</dbReference>
<dbReference type="EMBL" id="DWUY01000326">
    <property type="protein sequence ID" value="HJD30278.1"/>
    <property type="molecule type" value="Genomic_DNA"/>
</dbReference>
<dbReference type="InterPro" id="IPR010998">
    <property type="entry name" value="Integrase_recombinase_N"/>
</dbReference>
<evidence type="ECO:0000256" key="3">
    <source>
        <dbReference type="ARBA" id="ARBA00022908"/>
    </source>
</evidence>
<gene>
    <name evidence="9" type="ORF">H9914_14990</name>
</gene>
<dbReference type="SUPFAM" id="SSF47823">
    <property type="entry name" value="lambda integrase-like, N-terminal domain"/>
    <property type="match status" value="1"/>
</dbReference>
<comment type="caution">
    <text evidence="9">The sequence shown here is derived from an EMBL/GenBank/DDBJ whole genome shotgun (WGS) entry which is preliminary data.</text>
</comment>
<dbReference type="GO" id="GO:0003677">
    <property type="term" value="F:DNA binding"/>
    <property type="evidence" value="ECO:0007669"/>
    <property type="project" value="UniProtKB-UniRule"/>
</dbReference>
<evidence type="ECO:0000259" key="8">
    <source>
        <dbReference type="PROSITE" id="PS51900"/>
    </source>
</evidence>
<protein>
    <submittedName>
        <fullName evidence="9">Site-specific integrase</fullName>
    </submittedName>
</protein>
<evidence type="ECO:0000256" key="1">
    <source>
        <dbReference type="ARBA" id="ARBA00003283"/>
    </source>
</evidence>
<dbReference type="GO" id="GO:0006310">
    <property type="term" value="P:DNA recombination"/>
    <property type="evidence" value="ECO:0007669"/>
    <property type="project" value="UniProtKB-KW"/>
</dbReference>
<reference evidence="9" key="2">
    <citation type="submission" date="2021-04" db="EMBL/GenBank/DDBJ databases">
        <authorList>
            <person name="Gilroy R."/>
        </authorList>
    </citation>
    <scope>NUCLEOTIDE SEQUENCE</scope>
    <source>
        <strain evidence="9">ChiBcec6-4105</strain>
    </source>
</reference>
<dbReference type="PROSITE" id="PS51900">
    <property type="entry name" value="CB"/>
    <property type="match status" value="1"/>
</dbReference>
<feature type="domain" description="Tyr recombinase" evidence="7">
    <location>
        <begin position="147"/>
        <end position="333"/>
    </location>
</feature>
<evidence type="ECO:0000256" key="2">
    <source>
        <dbReference type="ARBA" id="ARBA00008857"/>
    </source>
</evidence>
<comment type="function">
    <text evidence="1">Site-specific tyrosine recombinase, which acts by catalyzing the cutting and rejoining of the recombining DNA molecules.</text>
</comment>
<organism evidence="9 10">
    <name type="scientific">Candidatus Blautia avicola</name>
    <dbReference type="NCBI Taxonomy" id="2838483"/>
    <lineage>
        <taxon>Bacteria</taxon>
        <taxon>Bacillati</taxon>
        <taxon>Bacillota</taxon>
        <taxon>Clostridia</taxon>
        <taxon>Lachnospirales</taxon>
        <taxon>Lachnospiraceae</taxon>
        <taxon>Blautia</taxon>
    </lineage>
</organism>
<reference evidence="9" key="1">
    <citation type="journal article" date="2021" name="PeerJ">
        <title>Extensive microbial diversity within the chicken gut microbiome revealed by metagenomics and culture.</title>
        <authorList>
            <person name="Gilroy R."/>
            <person name="Ravi A."/>
            <person name="Getino M."/>
            <person name="Pursley I."/>
            <person name="Horton D.L."/>
            <person name="Alikhan N.F."/>
            <person name="Baker D."/>
            <person name="Gharbi K."/>
            <person name="Hall N."/>
            <person name="Watson M."/>
            <person name="Adriaenssens E.M."/>
            <person name="Foster-Nyarko E."/>
            <person name="Jarju S."/>
            <person name="Secka A."/>
            <person name="Antonio M."/>
            <person name="Oren A."/>
            <person name="Chaudhuri R.R."/>
            <person name="La Ragione R."/>
            <person name="Hildebrand F."/>
            <person name="Pallen M.J."/>
        </authorList>
    </citation>
    <scope>NUCLEOTIDE SEQUENCE</scope>
    <source>
        <strain evidence="9">ChiBcec6-4105</strain>
    </source>
</reference>
<feature type="domain" description="Core-binding (CB)" evidence="8">
    <location>
        <begin position="30"/>
        <end position="123"/>
    </location>
</feature>
<evidence type="ECO:0000259" key="7">
    <source>
        <dbReference type="PROSITE" id="PS51898"/>
    </source>
</evidence>
<dbReference type="Pfam" id="PF00589">
    <property type="entry name" value="Phage_integrase"/>
    <property type="match status" value="1"/>
</dbReference>
<dbReference type="InterPro" id="IPR004107">
    <property type="entry name" value="Integrase_SAM-like_N"/>
</dbReference>
<dbReference type="InterPro" id="IPR002104">
    <property type="entry name" value="Integrase_catalytic"/>
</dbReference>
<evidence type="ECO:0000256" key="4">
    <source>
        <dbReference type="ARBA" id="ARBA00023125"/>
    </source>
</evidence>
<comment type="similarity">
    <text evidence="2">Belongs to the 'phage' integrase family.</text>
</comment>
<keyword evidence="4 6" id="KW-0238">DNA-binding</keyword>
<sequence length="361" mass="42114">MNILTGYWKNLRHTPRIYSRSERRVTVKDNGFSYHLTKYFSDYLPRQTAASVNTIQSYRDTFVQLLSFYKQVYSLAPEKLEYLDFTSKRIEEFLTWLETERKVGIRTRNQRLAAIHAFFRYIQYRDPAGFGQCAEILSVPFKKAPMAPMTYMTTEETTLLFSLPDQRDMKQLRDLAIMVLLYESGGRVQEIIDLCPRSIRFGTANTVELHGKGNKTRLVPVNADAAAIVRNYIRRCKRTDVNEPLFVNRKGEKLTRAGIQYIIDKYVSIAKEHHPELFRDRITNHSFRHSKAMHLLEAGVNLVYIRDLLGHTSIVTTEIYAKANPKIKEEQIRKHSAAVAPTPKYSRKQKEDLIDWLKKNL</sequence>
<dbReference type="PANTHER" id="PTHR30349">
    <property type="entry name" value="PHAGE INTEGRASE-RELATED"/>
    <property type="match status" value="1"/>
</dbReference>